<dbReference type="SUPFAM" id="SSF46785">
    <property type="entry name" value="Winged helix' DNA-binding domain"/>
    <property type="match status" value="1"/>
</dbReference>
<dbReference type="PROSITE" id="PS50995">
    <property type="entry name" value="HTH_MARR_2"/>
    <property type="match status" value="1"/>
</dbReference>
<dbReference type="PANTHER" id="PTHR33164">
    <property type="entry name" value="TRANSCRIPTIONAL REGULATOR, MARR FAMILY"/>
    <property type="match status" value="1"/>
</dbReference>
<dbReference type="InterPro" id="IPR000835">
    <property type="entry name" value="HTH_MarR-typ"/>
</dbReference>
<name>A0ABP9RNA9_9ACTN</name>
<dbReference type="CDD" id="cd00090">
    <property type="entry name" value="HTH_ARSR"/>
    <property type="match status" value="1"/>
</dbReference>
<comment type="caution">
    <text evidence="2">The sequence shown here is derived from an EMBL/GenBank/DDBJ whole genome shotgun (WGS) entry which is preliminary data.</text>
</comment>
<gene>
    <name evidence="2" type="ORF">GCM10023322_14180</name>
</gene>
<dbReference type="InterPro" id="IPR011991">
    <property type="entry name" value="ArsR-like_HTH"/>
</dbReference>
<dbReference type="InterPro" id="IPR039422">
    <property type="entry name" value="MarR/SlyA-like"/>
</dbReference>
<proteinExistence type="predicted"/>
<accession>A0ABP9RNA9</accession>
<sequence length="162" mass="17577">MTSDPDPSDPQLPGADDVREIIGFVPLVEAFFRRGPSEMPEELTEIFQAHGLTGRHGAVLPQLAASGTLSVSELAARIGVSLSTVSEIVGTLSRAGLVQRQEDPDNRRRTLVSLAEQHRPAVERFVAERAAPLLRVLATLSPRDRQGFAAGMSAWAKEVQHY</sequence>
<dbReference type="Proteomes" id="UP001501570">
    <property type="component" value="Unassembled WGS sequence"/>
</dbReference>
<feature type="domain" description="HTH marR-type" evidence="1">
    <location>
        <begin position="24"/>
        <end position="162"/>
    </location>
</feature>
<dbReference type="SMART" id="SM00347">
    <property type="entry name" value="HTH_MARR"/>
    <property type="match status" value="1"/>
</dbReference>
<evidence type="ECO:0000313" key="3">
    <source>
        <dbReference type="Proteomes" id="UP001501570"/>
    </source>
</evidence>
<dbReference type="Gene3D" id="1.10.10.10">
    <property type="entry name" value="Winged helix-like DNA-binding domain superfamily/Winged helix DNA-binding domain"/>
    <property type="match status" value="1"/>
</dbReference>
<keyword evidence="3" id="KW-1185">Reference proteome</keyword>
<dbReference type="InterPro" id="IPR036388">
    <property type="entry name" value="WH-like_DNA-bd_sf"/>
</dbReference>
<evidence type="ECO:0000313" key="2">
    <source>
        <dbReference type="EMBL" id="GAA5180875.1"/>
    </source>
</evidence>
<dbReference type="RefSeq" id="WP_345627212.1">
    <property type="nucleotide sequence ID" value="NZ_BAABJQ010000003.1"/>
</dbReference>
<dbReference type="PANTHER" id="PTHR33164:SF57">
    <property type="entry name" value="MARR-FAMILY TRANSCRIPTIONAL REGULATOR"/>
    <property type="match status" value="1"/>
</dbReference>
<reference evidence="3" key="1">
    <citation type="journal article" date="2019" name="Int. J. Syst. Evol. Microbiol.">
        <title>The Global Catalogue of Microorganisms (GCM) 10K type strain sequencing project: providing services to taxonomists for standard genome sequencing and annotation.</title>
        <authorList>
            <consortium name="The Broad Institute Genomics Platform"/>
            <consortium name="The Broad Institute Genome Sequencing Center for Infectious Disease"/>
            <person name="Wu L."/>
            <person name="Ma J."/>
        </authorList>
    </citation>
    <scope>NUCLEOTIDE SEQUENCE [LARGE SCALE GENOMIC DNA]</scope>
    <source>
        <strain evidence="3">JCM 18304</strain>
    </source>
</reference>
<organism evidence="2 3">
    <name type="scientific">Rugosimonospora acidiphila</name>
    <dbReference type="NCBI Taxonomy" id="556531"/>
    <lineage>
        <taxon>Bacteria</taxon>
        <taxon>Bacillati</taxon>
        <taxon>Actinomycetota</taxon>
        <taxon>Actinomycetes</taxon>
        <taxon>Micromonosporales</taxon>
        <taxon>Micromonosporaceae</taxon>
        <taxon>Rugosimonospora</taxon>
    </lineage>
</organism>
<dbReference type="Pfam" id="PF12802">
    <property type="entry name" value="MarR_2"/>
    <property type="match status" value="1"/>
</dbReference>
<protein>
    <recommendedName>
        <fullName evidence="1">HTH marR-type domain-containing protein</fullName>
    </recommendedName>
</protein>
<dbReference type="EMBL" id="BAABJQ010000003">
    <property type="protein sequence ID" value="GAA5180875.1"/>
    <property type="molecule type" value="Genomic_DNA"/>
</dbReference>
<dbReference type="InterPro" id="IPR036390">
    <property type="entry name" value="WH_DNA-bd_sf"/>
</dbReference>
<evidence type="ECO:0000259" key="1">
    <source>
        <dbReference type="PROSITE" id="PS50995"/>
    </source>
</evidence>